<sequence>MHPSRFTKRCGTTCHIAHERIDLLRSKFLDQVTSRNDDIN</sequence>
<reference evidence="1 2" key="1">
    <citation type="submission" date="2015-07" db="EMBL/GenBank/DDBJ databases">
        <title>The genome of Habropoda laboriosa.</title>
        <authorList>
            <person name="Pan H."/>
            <person name="Kapheim K."/>
        </authorList>
    </citation>
    <scope>NUCLEOTIDE SEQUENCE [LARGE SCALE GENOMIC DNA]</scope>
    <source>
        <strain evidence="1">0110345459</strain>
    </source>
</reference>
<protein>
    <submittedName>
        <fullName evidence="1">Uncharacterized protein</fullName>
    </submittedName>
</protein>
<name>A0A0L7QMR9_9HYME</name>
<evidence type="ECO:0000313" key="2">
    <source>
        <dbReference type="Proteomes" id="UP000053825"/>
    </source>
</evidence>
<accession>A0A0L7QMR9</accession>
<proteinExistence type="predicted"/>
<keyword evidence="2" id="KW-1185">Reference proteome</keyword>
<organism evidence="1 2">
    <name type="scientific">Habropoda laboriosa</name>
    <dbReference type="NCBI Taxonomy" id="597456"/>
    <lineage>
        <taxon>Eukaryota</taxon>
        <taxon>Metazoa</taxon>
        <taxon>Ecdysozoa</taxon>
        <taxon>Arthropoda</taxon>
        <taxon>Hexapoda</taxon>
        <taxon>Insecta</taxon>
        <taxon>Pterygota</taxon>
        <taxon>Neoptera</taxon>
        <taxon>Endopterygota</taxon>
        <taxon>Hymenoptera</taxon>
        <taxon>Apocrita</taxon>
        <taxon>Aculeata</taxon>
        <taxon>Apoidea</taxon>
        <taxon>Anthophila</taxon>
        <taxon>Apidae</taxon>
        <taxon>Habropoda</taxon>
    </lineage>
</organism>
<dbReference type="EMBL" id="KQ414873">
    <property type="protein sequence ID" value="KOC59937.1"/>
    <property type="molecule type" value="Genomic_DNA"/>
</dbReference>
<dbReference type="Proteomes" id="UP000053825">
    <property type="component" value="Unassembled WGS sequence"/>
</dbReference>
<dbReference type="AlphaFoldDB" id="A0A0L7QMR9"/>
<evidence type="ECO:0000313" key="1">
    <source>
        <dbReference type="EMBL" id="KOC59937.1"/>
    </source>
</evidence>
<gene>
    <name evidence="1" type="ORF">WH47_10124</name>
</gene>